<evidence type="ECO:0000313" key="3">
    <source>
        <dbReference type="EMBL" id="QQX25487.1"/>
    </source>
</evidence>
<dbReference type="PROSITE" id="PS51781">
    <property type="entry name" value="SH3B"/>
    <property type="match status" value="1"/>
</dbReference>
<dbReference type="EMBL" id="CP066701">
    <property type="protein sequence ID" value="QQX25487.1"/>
    <property type="molecule type" value="Genomic_DNA"/>
</dbReference>
<protein>
    <submittedName>
        <fullName evidence="3">SH3 domain-containing protein</fullName>
    </submittedName>
</protein>
<organism evidence="3 4">
    <name type="scientific">Heyndrickxia sporothermodurans</name>
    <dbReference type="NCBI Taxonomy" id="46224"/>
    <lineage>
        <taxon>Bacteria</taxon>
        <taxon>Bacillati</taxon>
        <taxon>Bacillota</taxon>
        <taxon>Bacilli</taxon>
        <taxon>Bacillales</taxon>
        <taxon>Bacillaceae</taxon>
        <taxon>Heyndrickxia</taxon>
    </lineage>
</organism>
<dbReference type="InterPro" id="IPR052354">
    <property type="entry name" value="Cell_Wall_Dynamics_Protein"/>
</dbReference>
<dbReference type="PANTHER" id="PTHR34408:SF1">
    <property type="entry name" value="GLYCOSYL HYDROLASE FAMILY 19 DOMAIN-CONTAINING PROTEIN HI_1415"/>
    <property type="match status" value="1"/>
</dbReference>
<feature type="chain" id="PRO_5044296792" evidence="1">
    <location>
        <begin position="26"/>
        <end position="379"/>
    </location>
</feature>
<dbReference type="RefSeq" id="WP_202299797.1">
    <property type="nucleotide sequence ID" value="NZ_CP066701.1"/>
</dbReference>
<dbReference type="AlphaFoldDB" id="A0AB37HJC4"/>
<sequence>MKKIFKGVLIAVASFSLALPSFAHAEESTRVKCEMTIESGKHTQSEPAQANNECKDLIYGYYAKNVNTFNIFGMVDQKVTYSGQKFIMSVFSDKYAEAELTVYTKKTETNKPEPIKVLYKVRVTKNKSAIHSSNSEESTTVKKLNTNDVVEVVQLKDGWYKIKNGKGYAWIYNKYVSKNLTPQVLYKVRVTKNKSAIHTSNSGKSKTIKKLNTNDVISVVQSKGDWYKLKNGKGYAWIYNKYVSKNLTPQVLYKVRVTKNKSAIHTSNSGKSKTIKKLNTNDVISVVQSKANWYKLKNGKGYAWIYNKYVSKNLTPQVIYKGKVTTKSLIIRSSNTTKSKKIGTLKKNAKVQIVQSKSGWYKIKKGKGYGWVSSKYVKK</sequence>
<reference evidence="3 4" key="1">
    <citation type="submission" date="2020-12" db="EMBL/GenBank/DDBJ databases">
        <title>Taxonomic evaluation of the Bacillus sporothermodurans group of bacteria based on whole genome sequences.</title>
        <authorList>
            <person name="Fiedler G."/>
            <person name="Herbstmann A.-D."/>
            <person name="Doll E."/>
            <person name="Wenning M."/>
            <person name="Brinks E."/>
            <person name="Kabisch J."/>
            <person name="Breitenwieser F."/>
            <person name="Lappann M."/>
            <person name="Boehnlein C."/>
            <person name="Franz C."/>
        </authorList>
    </citation>
    <scope>NUCLEOTIDE SEQUENCE [LARGE SCALE GENOMIC DNA]</scope>
    <source>
        <strain evidence="3 4">DSM 10599</strain>
    </source>
</reference>
<dbReference type="Proteomes" id="UP000595512">
    <property type="component" value="Chromosome"/>
</dbReference>
<dbReference type="KEGG" id="hspo:JGZ69_00180"/>
<dbReference type="PANTHER" id="PTHR34408">
    <property type="entry name" value="FAMILY PROTEIN, PUTATIVE-RELATED"/>
    <property type="match status" value="1"/>
</dbReference>
<feature type="domain" description="SH3b" evidence="2">
    <location>
        <begin position="319"/>
        <end position="379"/>
    </location>
</feature>
<accession>A0AB37HJC4</accession>
<dbReference type="Pfam" id="PF08239">
    <property type="entry name" value="SH3_3"/>
    <property type="match status" value="2"/>
</dbReference>
<gene>
    <name evidence="3" type="ORF">JGZ69_00180</name>
</gene>
<name>A0AB37HJC4_9BACI</name>
<proteinExistence type="predicted"/>
<dbReference type="InterPro" id="IPR003646">
    <property type="entry name" value="SH3-like_bac-type"/>
</dbReference>
<dbReference type="Gene3D" id="2.30.30.40">
    <property type="entry name" value="SH3 Domains"/>
    <property type="match status" value="4"/>
</dbReference>
<keyword evidence="1" id="KW-0732">Signal</keyword>
<feature type="signal peptide" evidence="1">
    <location>
        <begin position="1"/>
        <end position="25"/>
    </location>
</feature>
<evidence type="ECO:0000256" key="1">
    <source>
        <dbReference type="SAM" id="SignalP"/>
    </source>
</evidence>
<evidence type="ECO:0000313" key="4">
    <source>
        <dbReference type="Proteomes" id="UP000595512"/>
    </source>
</evidence>
<evidence type="ECO:0000259" key="2">
    <source>
        <dbReference type="PROSITE" id="PS51781"/>
    </source>
</evidence>